<dbReference type="Gene3D" id="1.20.58.340">
    <property type="entry name" value="Magnesium transport protein CorA, transmembrane region"/>
    <property type="match status" value="1"/>
</dbReference>
<keyword evidence="8" id="KW-1185">Reference proteome</keyword>
<evidence type="ECO:0000256" key="1">
    <source>
        <dbReference type="ARBA" id="ARBA00004141"/>
    </source>
</evidence>
<accession>A0A8H5V316</accession>
<comment type="subcellular location">
    <subcellularLocation>
        <location evidence="1">Membrane</location>
        <topology evidence="1">Multi-pass membrane protein</topology>
    </subcellularLocation>
</comment>
<name>A0A8H5V316_GIBSU</name>
<evidence type="ECO:0000256" key="4">
    <source>
        <dbReference type="ARBA" id="ARBA00023136"/>
    </source>
</evidence>
<sequence length="579" mass="66209">MNWANDSAICCENEISRVFKYQERPTSLVRVLSDGSEPLIWTMKDVTDWNNWFEKQHPKLDGLDSGLVLILSRRIGEPVLDPVEKIESKEWIKAIRKATMHNKTVFDKNLRGTGGQRNLRTLPFSEQRFQDIAKKFYIHDSINRVVSRANVSQFSAVKLEMARHDGHELLAHVYSARTSNAWDGDLAVSATYFPHCRLTFAVMFGCPLSVEAEVLTRLEAATYEICHPLLVPSMLVEIERRRHLPIIDDTLDQIEARFLELDDPESLQHITEAEKLARKEEKRSAWLNMLYLRNQLMSWNTCLEALYEHADRLNRTTFRDDVISSQFKTRSSEEFTVQGESSSDSSADWIAPTGELSLVNKQQDQETNKVYIDAISPELRFDKSQNLQSIRSSKGYMRRTGAKMKARLQEVIKDYNEKIRECTAGFEGMAMTTQWVSHDLDFFVCPETFVNSMETQGETNVEIALATSQDSRHMKSIALVTMIFLPGTFFASMFSMGFFEWESDDGTVSVFPSFWVYVVLAASFTALTVGAWWKTTIESEAVERHTAPDREGFESQSGQKGTSPIAPKQKLARYDLELS</sequence>
<evidence type="ECO:0000256" key="6">
    <source>
        <dbReference type="SAM" id="Phobius"/>
    </source>
</evidence>
<comment type="caution">
    <text evidence="7">The sequence shown here is derived from an EMBL/GenBank/DDBJ whole genome shotgun (WGS) entry which is preliminary data.</text>
</comment>
<feature type="transmembrane region" description="Helical" evidence="6">
    <location>
        <begin position="514"/>
        <end position="533"/>
    </location>
</feature>
<proteinExistence type="predicted"/>
<reference evidence="7 8" key="1">
    <citation type="submission" date="2020-05" db="EMBL/GenBank/DDBJ databases">
        <title>Identification and distribution of gene clusters putatively required for synthesis of sphingolipid metabolism inhibitors in phylogenetically diverse species of the filamentous fungus Fusarium.</title>
        <authorList>
            <person name="Kim H.-S."/>
            <person name="Busman M."/>
            <person name="Brown D.W."/>
            <person name="Divon H."/>
            <person name="Uhlig S."/>
            <person name="Proctor R.H."/>
        </authorList>
    </citation>
    <scope>NUCLEOTIDE SEQUENCE [LARGE SCALE GENOMIC DNA]</scope>
    <source>
        <strain evidence="7 8">NRRL 66333</strain>
    </source>
</reference>
<gene>
    <name evidence="7" type="ORF">FSUBG_6047</name>
</gene>
<dbReference type="RefSeq" id="XP_036538409.1">
    <property type="nucleotide sequence ID" value="XM_036684206.1"/>
</dbReference>
<organism evidence="7 8">
    <name type="scientific">Gibberella subglutinans</name>
    <name type="common">Fusarium subglutinans</name>
    <dbReference type="NCBI Taxonomy" id="42677"/>
    <lineage>
        <taxon>Eukaryota</taxon>
        <taxon>Fungi</taxon>
        <taxon>Dikarya</taxon>
        <taxon>Ascomycota</taxon>
        <taxon>Pezizomycotina</taxon>
        <taxon>Sordariomycetes</taxon>
        <taxon>Hypocreomycetidae</taxon>
        <taxon>Hypocreales</taxon>
        <taxon>Nectriaceae</taxon>
        <taxon>Fusarium</taxon>
        <taxon>Fusarium fujikuroi species complex</taxon>
    </lineage>
</organism>
<feature type="compositionally biased region" description="Basic and acidic residues" evidence="5">
    <location>
        <begin position="543"/>
        <end position="553"/>
    </location>
</feature>
<dbReference type="GeneID" id="59318924"/>
<dbReference type="SUPFAM" id="SSF144083">
    <property type="entry name" value="Magnesium transport protein CorA, transmembrane region"/>
    <property type="match status" value="1"/>
</dbReference>
<evidence type="ECO:0000256" key="5">
    <source>
        <dbReference type="SAM" id="MobiDB-lite"/>
    </source>
</evidence>
<evidence type="ECO:0000313" key="8">
    <source>
        <dbReference type="Proteomes" id="UP000547976"/>
    </source>
</evidence>
<dbReference type="AlphaFoldDB" id="A0A8H5V316"/>
<dbReference type="InterPro" id="IPR045863">
    <property type="entry name" value="CorA_TM1_TM2"/>
</dbReference>
<evidence type="ECO:0000313" key="7">
    <source>
        <dbReference type="EMBL" id="KAF5606439.1"/>
    </source>
</evidence>
<dbReference type="Proteomes" id="UP000547976">
    <property type="component" value="Unassembled WGS sequence"/>
</dbReference>
<evidence type="ECO:0000256" key="3">
    <source>
        <dbReference type="ARBA" id="ARBA00022989"/>
    </source>
</evidence>
<dbReference type="OrthoDB" id="3561681at2759"/>
<dbReference type="EMBL" id="JAAOAV010000061">
    <property type="protein sequence ID" value="KAF5606439.1"/>
    <property type="molecule type" value="Genomic_DNA"/>
</dbReference>
<protein>
    <submittedName>
        <fullName evidence="7">Uncharacterized protein</fullName>
    </submittedName>
</protein>
<feature type="region of interest" description="Disordered" evidence="5">
    <location>
        <begin position="543"/>
        <end position="568"/>
    </location>
</feature>
<feature type="transmembrane region" description="Helical" evidence="6">
    <location>
        <begin position="477"/>
        <end position="499"/>
    </location>
</feature>
<dbReference type="GO" id="GO:0016020">
    <property type="term" value="C:membrane"/>
    <property type="evidence" value="ECO:0007669"/>
    <property type="project" value="UniProtKB-SubCell"/>
</dbReference>
<keyword evidence="4 6" id="KW-0472">Membrane</keyword>
<evidence type="ECO:0000256" key="2">
    <source>
        <dbReference type="ARBA" id="ARBA00022692"/>
    </source>
</evidence>
<keyword evidence="3 6" id="KW-1133">Transmembrane helix</keyword>
<keyword evidence="2 6" id="KW-0812">Transmembrane</keyword>